<keyword evidence="10" id="KW-1185">Reference proteome</keyword>
<proteinExistence type="inferred from homology"/>
<feature type="transmembrane region" description="Helical" evidence="8">
    <location>
        <begin position="206"/>
        <end position="225"/>
    </location>
</feature>
<feature type="transmembrane region" description="Helical" evidence="8">
    <location>
        <begin position="14"/>
        <end position="33"/>
    </location>
</feature>
<evidence type="ECO:0000256" key="2">
    <source>
        <dbReference type="ARBA" id="ARBA00022475"/>
    </source>
</evidence>
<evidence type="ECO:0000256" key="4">
    <source>
        <dbReference type="ARBA" id="ARBA00022692"/>
    </source>
</evidence>
<feature type="transmembrane region" description="Helical" evidence="8">
    <location>
        <begin position="268"/>
        <end position="289"/>
    </location>
</feature>
<comment type="caution">
    <text evidence="9">The sequence shown here is derived from an EMBL/GenBank/DDBJ whole genome shotgun (WGS) entry which is preliminary data.</text>
</comment>
<keyword evidence="9" id="KW-0328">Glycosyltransferase</keyword>
<name>A0A317N114_9NOCA</name>
<dbReference type="AlphaFoldDB" id="A0A317N114"/>
<evidence type="ECO:0000256" key="1">
    <source>
        <dbReference type="ARBA" id="ARBA00004651"/>
    </source>
</evidence>
<sequence>MVEKNRRAVLPHKISTLLLLLGTAVAGVTLLFATMDPHMISGGILAGGLDVHIYRDGGWRVLHDRALYIEPTHLGLLYTYTPFSALVFLPLLLIPWGAVTNTWMGLNLLVLFAVVLQSWRMLGYRVTTRLVLVSILITLACTFAEPVRTTLYYGQINLWLMLLVLWDFSRPEGSRLRGLGVGISAGIKLTPLYFVAQYLAQRQWRAAATAALTFVATIGLTALVLPRDSYQYWTSTFFQSGRIAPDAHPSNQSLRGAIAHLVHGPAPIWLWLLIAVPVALLAMWLAAALARRGEQLLSVTLGGLTACAVSPYSWGHHWVWFVPLMVYLIHRAQGRGRWWLAAGALYVAIAAWTYTYTPTWVSVGTFLLPPWWPGIQLLMNVYVIIYLLVLVGVVQLLRAEPPAPIEPIILDPPAAERVSHAIRPPKVVGGAHPDDDRPAMVD</sequence>
<keyword evidence="6 8" id="KW-0472">Membrane</keyword>
<feature type="transmembrane region" description="Helical" evidence="8">
    <location>
        <begin position="126"/>
        <end position="145"/>
    </location>
</feature>
<evidence type="ECO:0000256" key="7">
    <source>
        <dbReference type="ARBA" id="ARBA00024033"/>
    </source>
</evidence>
<feature type="transmembrane region" description="Helical" evidence="8">
    <location>
        <begin position="338"/>
        <end position="357"/>
    </location>
</feature>
<accession>A0A317N114</accession>
<gene>
    <name evidence="9" type="ORF">DFR69_12018</name>
</gene>
<comment type="subcellular location">
    <subcellularLocation>
        <location evidence="1">Cell membrane</location>
        <topology evidence="1">Multi-pass membrane protein</topology>
    </subcellularLocation>
</comment>
<evidence type="ECO:0000313" key="10">
    <source>
        <dbReference type="Proteomes" id="UP000246410"/>
    </source>
</evidence>
<reference evidence="9 10" key="1">
    <citation type="submission" date="2018-05" db="EMBL/GenBank/DDBJ databases">
        <title>Genomic Encyclopedia of Type Strains, Phase IV (KMG-IV): sequencing the most valuable type-strain genomes for metagenomic binning, comparative biology and taxonomic classification.</title>
        <authorList>
            <person name="Goeker M."/>
        </authorList>
    </citation>
    <scope>NUCLEOTIDE SEQUENCE [LARGE SCALE GENOMIC DNA]</scope>
    <source>
        <strain evidence="9 10">DSM 44717</strain>
    </source>
</reference>
<evidence type="ECO:0000256" key="8">
    <source>
        <dbReference type="SAM" id="Phobius"/>
    </source>
</evidence>
<dbReference type="Pfam" id="PF09594">
    <property type="entry name" value="GT87"/>
    <property type="match status" value="1"/>
</dbReference>
<keyword evidence="3 9" id="KW-0808">Transferase</keyword>
<organism evidence="9 10">
    <name type="scientific">Nocardia neocaledoniensis</name>
    <dbReference type="NCBI Taxonomy" id="236511"/>
    <lineage>
        <taxon>Bacteria</taxon>
        <taxon>Bacillati</taxon>
        <taxon>Actinomycetota</taxon>
        <taxon>Actinomycetes</taxon>
        <taxon>Mycobacteriales</taxon>
        <taxon>Nocardiaceae</taxon>
        <taxon>Nocardia</taxon>
    </lineage>
</organism>
<dbReference type="Proteomes" id="UP000246410">
    <property type="component" value="Unassembled WGS sequence"/>
</dbReference>
<evidence type="ECO:0000256" key="3">
    <source>
        <dbReference type="ARBA" id="ARBA00022679"/>
    </source>
</evidence>
<dbReference type="GO" id="GO:0016758">
    <property type="term" value="F:hexosyltransferase activity"/>
    <property type="evidence" value="ECO:0007669"/>
    <property type="project" value="InterPro"/>
</dbReference>
<feature type="transmembrane region" description="Helical" evidence="8">
    <location>
        <begin position="377"/>
        <end position="397"/>
    </location>
</feature>
<evidence type="ECO:0000256" key="5">
    <source>
        <dbReference type="ARBA" id="ARBA00022989"/>
    </source>
</evidence>
<keyword evidence="5 8" id="KW-1133">Transmembrane helix</keyword>
<feature type="transmembrane region" description="Helical" evidence="8">
    <location>
        <begin position="151"/>
        <end position="168"/>
    </location>
</feature>
<evidence type="ECO:0000313" key="9">
    <source>
        <dbReference type="EMBL" id="PWV67620.1"/>
    </source>
</evidence>
<dbReference type="InterPro" id="IPR018584">
    <property type="entry name" value="GT87"/>
</dbReference>
<feature type="transmembrane region" description="Helical" evidence="8">
    <location>
        <begin position="309"/>
        <end position="329"/>
    </location>
</feature>
<feature type="transmembrane region" description="Helical" evidence="8">
    <location>
        <begin position="180"/>
        <end position="200"/>
    </location>
</feature>
<evidence type="ECO:0000256" key="6">
    <source>
        <dbReference type="ARBA" id="ARBA00023136"/>
    </source>
</evidence>
<dbReference type="GO" id="GO:0005886">
    <property type="term" value="C:plasma membrane"/>
    <property type="evidence" value="ECO:0007669"/>
    <property type="project" value="UniProtKB-SubCell"/>
</dbReference>
<protein>
    <submittedName>
        <fullName evidence="9">Alpha-1,2-mannosyltransferase</fullName>
    </submittedName>
</protein>
<keyword evidence="2" id="KW-1003">Cell membrane</keyword>
<dbReference type="EMBL" id="QGTL01000020">
    <property type="protein sequence ID" value="PWV67620.1"/>
    <property type="molecule type" value="Genomic_DNA"/>
</dbReference>
<feature type="transmembrane region" description="Helical" evidence="8">
    <location>
        <begin position="102"/>
        <end position="119"/>
    </location>
</feature>
<keyword evidence="4 8" id="KW-0812">Transmembrane</keyword>
<comment type="similarity">
    <text evidence="7">Belongs to the glycosyltransferase 87 family.</text>
</comment>